<evidence type="ECO:0000313" key="2">
    <source>
        <dbReference type="Proteomes" id="UP001172386"/>
    </source>
</evidence>
<accession>A0ACC2ZTV0</accession>
<keyword evidence="2" id="KW-1185">Reference proteome</keyword>
<dbReference type="Proteomes" id="UP001172386">
    <property type="component" value="Unassembled WGS sequence"/>
</dbReference>
<sequence length="478" mass="53806">MAEKKKTTAHITEHERTISQSSTLCDVNALSQSVIITKSNDQILPDLEKQSIEPRTGWWPTFRYALFTTYRRLFSLIFIGNAIAFITIMIRQAPLLDLVNAAAVNLCVCGLARHNLIVNALFASVQNIPRSAPLRLRRIACKVFHFGGVHSGCGVAACIWYAAFVGMSTYQYEPSPKSTAVLVLAYFILALLVAIIISAYPTLRFKMHDYFELTHRFAGWSVILLFWPLLLIFASQQQPSMGAFLVRQPTFWIIIILTLAIIHPWAMVRRVKVTPEVLSTHAIRLHFDYTSVKFGQGISLSRHPLRDWHSFAGFPDKFDTPDSKFSLVVSKAGDWTSDIIQNPPTHIWKRGVPTTGFGHVFKLYNRMILITTGSGIGPCLSFLGDDDRPAMKVLWQTRAPLKTYGQRLIDLVHRMDSNPVILDTSKDGRVDMCPVAIKLYKDFNAEAVCVISNPKMTKQLVYDLECRGIPAFGPIFDS</sequence>
<dbReference type="EMBL" id="JAPDRQ010000290">
    <property type="protein sequence ID" value="KAJ9650997.1"/>
    <property type="molecule type" value="Genomic_DNA"/>
</dbReference>
<gene>
    <name evidence="1" type="ORF">H2198_009712</name>
</gene>
<comment type="caution">
    <text evidence="1">The sequence shown here is derived from an EMBL/GenBank/DDBJ whole genome shotgun (WGS) entry which is preliminary data.</text>
</comment>
<name>A0ACC2ZTV0_9EURO</name>
<reference evidence="1" key="1">
    <citation type="submission" date="2022-10" db="EMBL/GenBank/DDBJ databases">
        <title>Culturing micro-colonial fungi from biological soil crusts in the Mojave desert and describing Neophaeococcomyces mojavensis, and introducing the new genera and species Taxawa tesnikishii.</title>
        <authorList>
            <person name="Kurbessoian T."/>
            <person name="Stajich J.E."/>
        </authorList>
    </citation>
    <scope>NUCLEOTIDE SEQUENCE</scope>
    <source>
        <strain evidence="1">JES_112</strain>
    </source>
</reference>
<protein>
    <submittedName>
        <fullName evidence="1">Uncharacterized protein</fullName>
    </submittedName>
</protein>
<proteinExistence type="predicted"/>
<evidence type="ECO:0000313" key="1">
    <source>
        <dbReference type="EMBL" id="KAJ9650997.1"/>
    </source>
</evidence>
<organism evidence="1 2">
    <name type="scientific">Neophaeococcomyces mojaviensis</name>
    <dbReference type="NCBI Taxonomy" id="3383035"/>
    <lineage>
        <taxon>Eukaryota</taxon>
        <taxon>Fungi</taxon>
        <taxon>Dikarya</taxon>
        <taxon>Ascomycota</taxon>
        <taxon>Pezizomycotina</taxon>
        <taxon>Eurotiomycetes</taxon>
        <taxon>Chaetothyriomycetidae</taxon>
        <taxon>Chaetothyriales</taxon>
        <taxon>Chaetothyriales incertae sedis</taxon>
        <taxon>Neophaeococcomyces</taxon>
    </lineage>
</organism>